<dbReference type="Proteomes" id="UP001162992">
    <property type="component" value="Chromosome 4"/>
</dbReference>
<keyword evidence="2" id="KW-1185">Reference proteome</keyword>
<organism evidence="1 2">
    <name type="scientific">Diphasiastrum complanatum</name>
    <name type="common">Issler's clubmoss</name>
    <name type="synonym">Lycopodium complanatum</name>
    <dbReference type="NCBI Taxonomy" id="34168"/>
    <lineage>
        <taxon>Eukaryota</taxon>
        <taxon>Viridiplantae</taxon>
        <taxon>Streptophyta</taxon>
        <taxon>Embryophyta</taxon>
        <taxon>Tracheophyta</taxon>
        <taxon>Lycopodiopsida</taxon>
        <taxon>Lycopodiales</taxon>
        <taxon>Lycopodiaceae</taxon>
        <taxon>Lycopodioideae</taxon>
        <taxon>Diphasiastrum</taxon>
    </lineage>
</organism>
<comment type="caution">
    <text evidence="1">The sequence shown here is derived from an EMBL/GenBank/DDBJ whole genome shotgun (WGS) entry which is preliminary data.</text>
</comment>
<proteinExistence type="predicted"/>
<gene>
    <name evidence="1" type="ORF">O6H91_04G116800</name>
</gene>
<dbReference type="EMBL" id="CM055095">
    <property type="protein sequence ID" value="KAJ7560162.1"/>
    <property type="molecule type" value="Genomic_DNA"/>
</dbReference>
<evidence type="ECO:0000313" key="2">
    <source>
        <dbReference type="Proteomes" id="UP001162992"/>
    </source>
</evidence>
<evidence type="ECO:0000313" key="1">
    <source>
        <dbReference type="EMBL" id="KAJ7560162.1"/>
    </source>
</evidence>
<accession>A0ACC2E1M8</accession>
<sequence>MPFVTRLKGPMHFLLAMAIATHCCTPTSLMSRQQVHLSASSTFVCKASQISSVLYKFLHRNRGPYICCTQDGNDYHQRMSDDSKSSRISQVGGARRPISALSAFLSSASAEPVSFVVQPPPVIYVMPSFAARAPFDPSVCLRSSLDPSPPWDPSPAPSELPEFIPPDQLPIPDLPKAPMINPTPTHEPTPSPDVVPEINPLPPPDASPASVPEDPIPTIPMEVPFTSPPEVPPASTPTEIPTPLQHLDQGSQSQTVVICMSRGPPINPPNTPPIMPPGVPAPTPPPQAPPINPPRTPAPIPPPQIPPIPPGSPGPIPPPVDPPIPPGPHQPPYPSPEIPNPIPPLTPP</sequence>
<reference evidence="2" key="1">
    <citation type="journal article" date="2024" name="Proc. Natl. Acad. Sci. U.S.A.">
        <title>Extraordinary preservation of gene collinearity over three hundred million years revealed in homosporous lycophytes.</title>
        <authorList>
            <person name="Li C."/>
            <person name="Wickell D."/>
            <person name="Kuo L.Y."/>
            <person name="Chen X."/>
            <person name="Nie B."/>
            <person name="Liao X."/>
            <person name="Peng D."/>
            <person name="Ji J."/>
            <person name="Jenkins J."/>
            <person name="Williams M."/>
            <person name="Shu S."/>
            <person name="Plott C."/>
            <person name="Barry K."/>
            <person name="Rajasekar S."/>
            <person name="Grimwood J."/>
            <person name="Han X."/>
            <person name="Sun S."/>
            <person name="Hou Z."/>
            <person name="He W."/>
            <person name="Dai G."/>
            <person name="Sun C."/>
            <person name="Schmutz J."/>
            <person name="Leebens-Mack J.H."/>
            <person name="Li F.W."/>
            <person name="Wang L."/>
        </authorList>
    </citation>
    <scope>NUCLEOTIDE SEQUENCE [LARGE SCALE GENOMIC DNA]</scope>
    <source>
        <strain evidence="2">cv. PW_Plant_1</strain>
    </source>
</reference>
<protein>
    <submittedName>
        <fullName evidence="1">Uncharacterized protein</fullName>
    </submittedName>
</protein>
<name>A0ACC2E1M8_DIPCM</name>